<organism evidence="1 2">
    <name type="scientific">Leptolyngbya subtilissima DQ-A4</name>
    <dbReference type="NCBI Taxonomy" id="2933933"/>
    <lineage>
        <taxon>Bacteria</taxon>
        <taxon>Bacillati</taxon>
        <taxon>Cyanobacteriota</taxon>
        <taxon>Cyanophyceae</taxon>
        <taxon>Leptolyngbyales</taxon>
        <taxon>Leptolyngbyaceae</taxon>
        <taxon>Leptolyngbya group</taxon>
        <taxon>Leptolyngbya</taxon>
    </lineage>
</organism>
<sequence length="108" mass="12482">MKMLEVKQEVYKLTKTGTTQELRKGHPELTEGRDLRYKAHWVTILEQVRALKQTLDISLTELEESEKMLKGSLLTVGAIAGLTKDEIEIDWKRIQLEAQIADIYIEEL</sequence>
<accession>A0ABV0K9L7</accession>
<reference evidence="1 2" key="1">
    <citation type="submission" date="2022-04" db="EMBL/GenBank/DDBJ databases">
        <title>Positive selection, recombination, and allopatry shape intraspecific diversity of widespread and dominant cyanobacteria.</title>
        <authorList>
            <person name="Wei J."/>
            <person name="Shu W."/>
            <person name="Hu C."/>
        </authorList>
    </citation>
    <scope>NUCLEOTIDE SEQUENCE [LARGE SCALE GENOMIC DNA]</scope>
    <source>
        <strain evidence="1 2">DQ-A4</strain>
    </source>
</reference>
<proteinExistence type="predicted"/>
<evidence type="ECO:0000313" key="2">
    <source>
        <dbReference type="Proteomes" id="UP001482513"/>
    </source>
</evidence>
<dbReference type="Proteomes" id="UP001482513">
    <property type="component" value="Unassembled WGS sequence"/>
</dbReference>
<gene>
    <name evidence="1" type="ORF">NC992_20370</name>
</gene>
<name>A0ABV0K9L7_9CYAN</name>
<dbReference type="RefSeq" id="WP_190704663.1">
    <property type="nucleotide sequence ID" value="NZ_JAMPKX010000011.1"/>
</dbReference>
<keyword evidence="2" id="KW-1185">Reference proteome</keyword>
<comment type="caution">
    <text evidence="1">The sequence shown here is derived from an EMBL/GenBank/DDBJ whole genome shotgun (WGS) entry which is preliminary data.</text>
</comment>
<dbReference type="EMBL" id="JAMPKX010000011">
    <property type="protein sequence ID" value="MEP0949246.1"/>
    <property type="molecule type" value="Genomic_DNA"/>
</dbReference>
<protein>
    <submittedName>
        <fullName evidence="1">Uncharacterized protein</fullName>
    </submittedName>
</protein>
<evidence type="ECO:0000313" key="1">
    <source>
        <dbReference type="EMBL" id="MEP0949246.1"/>
    </source>
</evidence>